<dbReference type="Gene3D" id="3.90.1570.10">
    <property type="entry name" value="tt1808, chain A"/>
    <property type="match status" value="1"/>
</dbReference>
<dbReference type="Pfam" id="PF05685">
    <property type="entry name" value="Uma2"/>
    <property type="match status" value="1"/>
</dbReference>
<dbReference type="Proteomes" id="UP000185860">
    <property type="component" value="Unassembled WGS sequence"/>
</dbReference>
<gene>
    <name evidence="2" type="ORF">NIES2119_02705</name>
</gene>
<dbReference type="CDD" id="cd06260">
    <property type="entry name" value="DUF820-like"/>
    <property type="match status" value="1"/>
</dbReference>
<dbReference type="SUPFAM" id="SSF52980">
    <property type="entry name" value="Restriction endonuclease-like"/>
    <property type="match status" value="1"/>
</dbReference>
<reference evidence="2 3" key="1">
    <citation type="submission" date="2016-11" db="EMBL/GenBank/DDBJ databases">
        <title>Draft Genome Sequences of Nine Cyanobacterial Strains from Diverse Habitats.</title>
        <authorList>
            <person name="Zhu T."/>
            <person name="Hou S."/>
            <person name="Lu X."/>
            <person name="Hess W.R."/>
        </authorList>
    </citation>
    <scope>NUCLEOTIDE SEQUENCE [LARGE SCALE GENOMIC DNA]</scope>
    <source>
        <strain evidence="2 3">IAM M-71</strain>
    </source>
</reference>
<proteinExistence type="predicted"/>
<dbReference type="PANTHER" id="PTHR35400">
    <property type="entry name" value="SLR1083 PROTEIN"/>
    <property type="match status" value="1"/>
</dbReference>
<sequence>MSNLQTKVITDEWVTANWEEYIETIENPAFEQAKGYYQNGQMRIEMASLGHDHASDNTIAILVISLFATIRNIPIKGLTNCTYRKTGVRECQPDISYYIGERIQLIPRGTNIINLDNYPAPDLAIELGKTTIADDLGRKRILYEDLAIPEYWVVDVQQAEVTAFAIANYGSRRITESQVLAGFPISLLAEALQRNLQGDQSQVVNWLLTELQNS</sequence>
<comment type="caution">
    <text evidence="2">The sequence shown here is derived from an EMBL/GenBank/DDBJ whole genome shotgun (WGS) entry which is preliminary data.</text>
</comment>
<protein>
    <recommendedName>
        <fullName evidence="1">Putative restriction endonuclease domain-containing protein</fullName>
    </recommendedName>
</protein>
<dbReference type="STRING" id="454136.NIES2119_02705"/>
<accession>A0A1U7ISV7</accession>
<dbReference type="InterPro" id="IPR008538">
    <property type="entry name" value="Uma2"/>
</dbReference>
<organism evidence="2 3">
    <name type="scientific">[Phormidium ambiguum] IAM M-71</name>
    <dbReference type="NCBI Taxonomy" id="454136"/>
    <lineage>
        <taxon>Bacteria</taxon>
        <taxon>Bacillati</taxon>
        <taxon>Cyanobacteriota</taxon>
        <taxon>Cyanophyceae</taxon>
        <taxon>Oscillatoriophycideae</taxon>
        <taxon>Aerosakkonematales</taxon>
        <taxon>Aerosakkonemataceae</taxon>
        <taxon>Floridanema</taxon>
    </lineage>
</organism>
<evidence type="ECO:0000313" key="3">
    <source>
        <dbReference type="Proteomes" id="UP000185860"/>
    </source>
</evidence>
<feature type="domain" description="Putative restriction endonuclease" evidence="1">
    <location>
        <begin position="18"/>
        <end position="174"/>
    </location>
</feature>
<evidence type="ECO:0000313" key="2">
    <source>
        <dbReference type="EMBL" id="OKH40539.1"/>
    </source>
</evidence>
<dbReference type="AlphaFoldDB" id="A0A1U7ISV7"/>
<dbReference type="InterPro" id="IPR012296">
    <property type="entry name" value="Nuclease_put_TT1808"/>
</dbReference>
<dbReference type="OrthoDB" id="459822at2"/>
<dbReference type="PANTHER" id="PTHR35400:SF1">
    <property type="entry name" value="SLR1083 PROTEIN"/>
    <property type="match status" value="1"/>
</dbReference>
<dbReference type="EMBL" id="MRCE01000002">
    <property type="protein sequence ID" value="OKH40539.1"/>
    <property type="molecule type" value="Genomic_DNA"/>
</dbReference>
<name>A0A1U7ISV7_9CYAN</name>
<dbReference type="InterPro" id="IPR011335">
    <property type="entry name" value="Restrct_endonuc-II-like"/>
</dbReference>
<evidence type="ECO:0000259" key="1">
    <source>
        <dbReference type="Pfam" id="PF05685"/>
    </source>
</evidence>
<dbReference type="RefSeq" id="WP_073591920.1">
    <property type="nucleotide sequence ID" value="NZ_MRCE01000002.1"/>
</dbReference>